<keyword evidence="3 5" id="KW-1133">Transmembrane helix</keyword>
<keyword evidence="7" id="KW-1185">Reference proteome</keyword>
<proteinExistence type="predicted"/>
<dbReference type="Pfam" id="PF13564">
    <property type="entry name" value="DoxX_2"/>
    <property type="match status" value="1"/>
</dbReference>
<evidence type="ECO:0000313" key="6">
    <source>
        <dbReference type="EMBL" id="GGF30609.1"/>
    </source>
</evidence>
<dbReference type="GO" id="GO:0016020">
    <property type="term" value="C:membrane"/>
    <property type="evidence" value="ECO:0007669"/>
    <property type="project" value="UniProtKB-SubCell"/>
</dbReference>
<feature type="transmembrane region" description="Helical" evidence="5">
    <location>
        <begin position="102"/>
        <end position="122"/>
    </location>
</feature>
<protein>
    <submittedName>
        <fullName evidence="6">Membrane protein</fullName>
    </submittedName>
</protein>
<accession>A0A917B7V1</accession>
<evidence type="ECO:0000256" key="5">
    <source>
        <dbReference type="SAM" id="Phobius"/>
    </source>
</evidence>
<evidence type="ECO:0000313" key="7">
    <source>
        <dbReference type="Proteomes" id="UP000598775"/>
    </source>
</evidence>
<feature type="transmembrane region" description="Helical" evidence="5">
    <location>
        <begin position="39"/>
        <end position="64"/>
    </location>
</feature>
<evidence type="ECO:0000256" key="4">
    <source>
        <dbReference type="ARBA" id="ARBA00023136"/>
    </source>
</evidence>
<organism evidence="6 7">
    <name type="scientific">Subtercola lobariae</name>
    <dbReference type="NCBI Taxonomy" id="1588641"/>
    <lineage>
        <taxon>Bacteria</taxon>
        <taxon>Bacillati</taxon>
        <taxon>Actinomycetota</taxon>
        <taxon>Actinomycetes</taxon>
        <taxon>Micrococcales</taxon>
        <taxon>Microbacteriaceae</taxon>
        <taxon>Subtercola</taxon>
    </lineage>
</organism>
<reference evidence="6 7" key="1">
    <citation type="journal article" date="2014" name="Int. J. Syst. Evol. Microbiol.">
        <title>Complete genome sequence of Corynebacterium casei LMG S-19264T (=DSM 44701T), isolated from a smear-ripened cheese.</title>
        <authorList>
            <consortium name="US DOE Joint Genome Institute (JGI-PGF)"/>
            <person name="Walter F."/>
            <person name="Albersmeier A."/>
            <person name="Kalinowski J."/>
            <person name="Ruckert C."/>
        </authorList>
    </citation>
    <scope>NUCLEOTIDE SEQUENCE [LARGE SCALE GENOMIC DNA]</scope>
    <source>
        <strain evidence="6 7">CGMCC 1.12976</strain>
    </source>
</reference>
<keyword evidence="4 5" id="KW-0472">Membrane</keyword>
<evidence type="ECO:0000256" key="1">
    <source>
        <dbReference type="ARBA" id="ARBA00004141"/>
    </source>
</evidence>
<feature type="transmembrane region" description="Helical" evidence="5">
    <location>
        <begin position="6"/>
        <end position="27"/>
    </location>
</feature>
<dbReference type="AlphaFoldDB" id="A0A917B7V1"/>
<gene>
    <name evidence="6" type="ORF">GCM10011399_24820</name>
</gene>
<dbReference type="InterPro" id="IPR032808">
    <property type="entry name" value="DoxX"/>
</dbReference>
<evidence type="ECO:0000256" key="2">
    <source>
        <dbReference type="ARBA" id="ARBA00022692"/>
    </source>
</evidence>
<name>A0A917B7V1_9MICO</name>
<dbReference type="EMBL" id="BMGP01000004">
    <property type="protein sequence ID" value="GGF30609.1"/>
    <property type="molecule type" value="Genomic_DNA"/>
</dbReference>
<keyword evidence="2 5" id="KW-0812">Transmembrane</keyword>
<comment type="caution">
    <text evidence="6">The sequence shown here is derived from an EMBL/GenBank/DDBJ whole genome shotgun (WGS) entry which is preliminary data.</text>
</comment>
<comment type="subcellular location">
    <subcellularLocation>
        <location evidence="1">Membrane</location>
        <topology evidence="1">Multi-pass membrane protein</topology>
    </subcellularLocation>
</comment>
<feature type="transmembrane region" description="Helical" evidence="5">
    <location>
        <begin position="70"/>
        <end position="95"/>
    </location>
</feature>
<evidence type="ECO:0000256" key="3">
    <source>
        <dbReference type="ARBA" id="ARBA00022989"/>
    </source>
</evidence>
<dbReference type="Proteomes" id="UP000598775">
    <property type="component" value="Unassembled WGS sequence"/>
</dbReference>
<sequence length="123" mass="12946">MHMQIAYWIVAALLAIVYLYSGAVKIVRSPEKLQPMMGWVASTPLAAVRAIGVVEVLGVLGLILPPLTGVATWLALAAAIGLVLVQIGGITVHLARGEARVIGFNVALLVLAGVEVWLATVWL</sequence>